<dbReference type="InterPro" id="IPR004555">
    <property type="entry name" value="G6PDH_assembly_OpcA"/>
</dbReference>
<reference evidence="3 4" key="1">
    <citation type="submission" date="2020-10" db="EMBL/GenBank/DDBJ databases">
        <title>Complete genome sequence of Paludibaculum fermentans P105T, a facultatively anaerobic acidobacterium capable of dissimilatory Fe(III) reduction.</title>
        <authorList>
            <person name="Dedysh S.N."/>
            <person name="Beletsky A.V."/>
            <person name="Kulichevskaya I.S."/>
            <person name="Mardanov A.V."/>
            <person name="Ravin N.V."/>
        </authorList>
    </citation>
    <scope>NUCLEOTIDE SEQUENCE [LARGE SCALE GENOMIC DNA]</scope>
    <source>
        <strain evidence="3 4">P105</strain>
    </source>
</reference>
<keyword evidence="4" id="KW-1185">Reference proteome</keyword>
<accession>A0A7S7NSI5</accession>
<evidence type="ECO:0000259" key="2">
    <source>
        <dbReference type="Pfam" id="PF20171"/>
    </source>
</evidence>
<evidence type="ECO:0000259" key="1">
    <source>
        <dbReference type="Pfam" id="PF10128"/>
    </source>
</evidence>
<dbReference type="Proteomes" id="UP000593892">
    <property type="component" value="Chromosome"/>
</dbReference>
<evidence type="ECO:0000313" key="4">
    <source>
        <dbReference type="Proteomes" id="UP000593892"/>
    </source>
</evidence>
<dbReference type="AlphaFoldDB" id="A0A7S7NSI5"/>
<proteinExistence type="predicted"/>
<dbReference type="InterPro" id="IPR046801">
    <property type="entry name" value="OpcA_G6PD_N"/>
</dbReference>
<feature type="domain" description="Glucose-6-phosphate dehydrogenase assembly protein OpcA C-terminal" evidence="2">
    <location>
        <begin position="180"/>
        <end position="314"/>
    </location>
</feature>
<dbReference type="KEGG" id="pfer:IRI77_03015"/>
<dbReference type="PANTHER" id="PTHR38658:SF1">
    <property type="entry name" value="OXPP CYCLE PROTEIN OPCA-RELATED"/>
    <property type="match status" value="1"/>
</dbReference>
<dbReference type="RefSeq" id="WP_194450611.1">
    <property type="nucleotide sequence ID" value="NZ_CP063849.1"/>
</dbReference>
<dbReference type="InterPro" id="IPR046802">
    <property type="entry name" value="OpcA_G6PD_C"/>
</dbReference>
<dbReference type="EMBL" id="CP063849">
    <property type="protein sequence ID" value="QOY88948.1"/>
    <property type="molecule type" value="Genomic_DNA"/>
</dbReference>
<dbReference type="PANTHER" id="PTHR38658">
    <property type="entry name" value="OXPP CYCLE PROTEIN OPCA-RELATED"/>
    <property type="match status" value="1"/>
</dbReference>
<dbReference type="Pfam" id="PF20171">
    <property type="entry name" value="OpcA_G6PD_C"/>
    <property type="match status" value="1"/>
</dbReference>
<protein>
    <submittedName>
        <fullName evidence="3">Glucose-6-phosphate dehydrogenase assembly protein OpcA</fullName>
    </submittedName>
</protein>
<feature type="domain" description="Glucose-6-phosphate dehydrogenase assembly protein OpcA N-terminal" evidence="1">
    <location>
        <begin position="58"/>
        <end position="170"/>
    </location>
</feature>
<gene>
    <name evidence="3" type="ORF">IRI77_03015</name>
</gene>
<organism evidence="3 4">
    <name type="scientific">Paludibaculum fermentans</name>
    <dbReference type="NCBI Taxonomy" id="1473598"/>
    <lineage>
        <taxon>Bacteria</taxon>
        <taxon>Pseudomonadati</taxon>
        <taxon>Acidobacteriota</taxon>
        <taxon>Terriglobia</taxon>
        <taxon>Bryobacterales</taxon>
        <taxon>Bryobacteraceae</taxon>
        <taxon>Paludibaculum</taxon>
    </lineage>
</organism>
<dbReference type="Pfam" id="PF10128">
    <property type="entry name" value="OpcA_G6PD_assem"/>
    <property type="match status" value="1"/>
</dbReference>
<name>A0A7S7NSI5_PALFE</name>
<sequence>MAEPAVIDAGQLLKELDNSWRSIGKSEGSGVLRACAMTLLVVVRAEEDPQVLGETLAEIMHEHPNRTIVIRVGEGNAPVEARTTLQCWMPFGRRQQICCEQIDICATRENLSAVPPIIFGLMVADLPVALWCRDLSLASLEELRPVLRLAGKVMVDSSSQRDAVKALECLKKLSGGTWTLADLTWARITRWRETIAQVLRRGEPMEWCEVTYAGKGISTAAGYLAAWLKRVSGSDVPLRCEDEECPPAGMGRIRAVRLQGGSQVVSLRRTGRTSLSIEAGRMGSTAVFPLHTDSMLLHEELNVFGRDPLFQDALATLPEVVRG</sequence>
<evidence type="ECO:0000313" key="3">
    <source>
        <dbReference type="EMBL" id="QOY88948.1"/>
    </source>
</evidence>